<accession>A0ABW9RQH4</accession>
<dbReference type="InterPro" id="IPR000073">
    <property type="entry name" value="AB_hydrolase_1"/>
</dbReference>
<dbReference type="Pfam" id="PF00561">
    <property type="entry name" value="Abhydrolase_1"/>
    <property type="match status" value="1"/>
</dbReference>
<dbReference type="PANTHER" id="PTHR43798">
    <property type="entry name" value="MONOACYLGLYCEROL LIPASE"/>
    <property type="match status" value="1"/>
</dbReference>
<keyword evidence="3" id="KW-1185">Reference proteome</keyword>
<evidence type="ECO:0000313" key="2">
    <source>
        <dbReference type="EMBL" id="MTI25946.1"/>
    </source>
</evidence>
<keyword evidence="2" id="KW-0378">Hydrolase</keyword>
<proteinExistence type="predicted"/>
<gene>
    <name evidence="2" type="ORF">E1163_13400</name>
</gene>
<dbReference type="RefSeq" id="WP_155172615.1">
    <property type="nucleotide sequence ID" value="NZ_BAAAFL010000012.1"/>
</dbReference>
<comment type="caution">
    <text evidence="2">The sequence shown here is derived from an EMBL/GenBank/DDBJ whole genome shotgun (WGS) entry which is preliminary data.</text>
</comment>
<name>A0ABW9RQH4_9BACT</name>
<dbReference type="SUPFAM" id="SSF53474">
    <property type="entry name" value="alpha/beta-Hydrolases"/>
    <property type="match status" value="1"/>
</dbReference>
<evidence type="ECO:0000313" key="3">
    <source>
        <dbReference type="Proteomes" id="UP000798808"/>
    </source>
</evidence>
<sequence length="256" mass="28334">MAISFSEKGSGYPLVLLHGFCETSDIWAGFVDTLAKHYRVITPDLPGFGNSPLPEGNFSIDDVAEMIYQWLQGLDIDKAVIIGHSLGGYVTLAFAHKYPEVLKGIGLFHSTAFADNDEKKASRNKTIDFVKDKGVDVFARSFVPQLFFLKNRTALKEDVEKVVDTAAKTAEASLIGYTKAMRDRPDRTDVLKSLTVPVLIVAGDKDTSVPIEAIYEQELMPKKAVVHIFDNVGHMGMFESKEHSLRAVQDFVAFCI</sequence>
<organism evidence="2 3">
    <name type="scientific">Fulvivirga kasyanovii</name>
    <dbReference type="NCBI Taxonomy" id="396812"/>
    <lineage>
        <taxon>Bacteria</taxon>
        <taxon>Pseudomonadati</taxon>
        <taxon>Bacteroidota</taxon>
        <taxon>Cytophagia</taxon>
        <taxon>Cytophagales</taxon>
        <taxon>Fulvivirgaceae</taxon>
        <taxon>Fulvivirga</taxon>
    </lineage>
</organism>
<dbReference type="InterPro" id="IPR029058">
    <property type="entry name" value="AB_hydrolase_fold"/>
</dbReference>
<dbReference type="Gene3D" id="3.40.50.1820">
    <property type="entry name" value="alpha/beta hydrolase"/>
    <property type="match status" value="1"/>
</dbReference>
<evidence type="ECO:0000259" key="1">
    <source>
        <dbReference type="Pfam" id="PF00561"/>
    </source>
</evidence>
<dbReference type="Proteomes" id="UP000798808">
    <property type="component" value="Unassembled WGS sequence"/>
</dbReference>
<protein>
    <submittedName>
        <fullName evidence="2">Alpha/beta hydrolase</fullName>
    </submittedName>
</protein>
<dbReference type="PANTHER" id="PTHR43798:SF33">
    <property type="entry name" value="HYDROLASE, PUTATIVE (AFU_ORTHOLOGUE AFUA_2G14860)-RELATED"/>
    <property type="match status" value="1"/>
</dbReference>
<dbReference type="GO" id="GO:0016787">
    <property type="term" value="F:hydrolase activity"/>
    <property type="evidence" value="ECO:0007669"/>
    <property type="project" value="UniProtKB-KW"/>
</dbReference>
<feature type="domain" description="AB hydrolase-1" evidence="1">
    <location>
        <begin position="12"/>
        <end position="239"/>
    </location>
</feature>
<reference evidence="2 3" key="1">
    <citation type="submission" date="2019-02" db="EMBL/GenBank/DDBJ databases">
        <authorList>
            <person name="Goldberg S.R."/>
            <person name="Haltli B.A."/>
            <person name="Correa H."/>
            <person name="Russell K.G."/>
        </authorList>
    </citation>
    <scope>NUCLEOTIDE SEQUENCE [LARGE SCALE GENOMIC DNA]</scope>
    <source>
        <strain evidence="2 3">JCM 16186</strain>
    </source>
</reference>
<dbReference type="PRINTS" id="PR00111">
    <property type="entry name" value="ABHYDROLASE"/>
</dbReference>
<dbReference type="InterPro" id="IPR050266">
    <property type="entry name" value="AB_hydrolase_sf"/>
</dbReference>
<dbReference type="EMBL" id="SMLW01000553">
    <property type="protein sequence ID" value="MTI25946.1"/>
    <property type="molecule type" value="Genomic_DNA"/>
</dbReference>